<keyword evidence="5 11" id="KW-0479">Metal-binding</keyword>
<dbReference type="EMBL" id="CP001108">
    <property type="protein sequence ID" value="ACF45441.1"/>
    <property type="molecule type" value="Genomic_DNA"/>
</dbReference>
<feature type="binding site" evidence="11">
    <location>
        <position position="69"/>
    </location>
    <ligand>
        <name>FMN</name>
        <dbReference type="ChEBI" id="CHEBI:58210"/>
    </ligand>
</feature>
<comment type="similarity">
    <text evidence="11">Belongs to the IPP isomerase type 2 family.</text>
</comment>
<dbReference type="CDD" id="cd02811">
    <property type="entry name" value="IDI-2_FMN"/>
    <property type="match status" value="1"/>
</dbReference>
<dbReference type="GO" id="GO:0005737">
    <property type="term" value="C:cytoplasm"/>
    <property type="evidence" value="ECO:0007669"/>
    <property type="project" value="UniProtKB-SubCell"/>
</dbReference>
<dbReference type="GO" id="GO:0010181">
    <property type="term" value="F:FMN binding"/>
    <property type="evidence" value="ECO:0007669"/>
    <property type="project" value="UniProtKB-UniRule"/>
</dbReference>
<feature type="binding site" evidence="11">
    <location>
        <position position="129"/>
    </location>
    <ligand>
        <name>FMN</name>
        <dbReference type="ChEBI" id="CHEBI:58210"/>
    </ligand>
</feature>
<dbReference type="SUPFAM" id="SSF51395">
    <property type="entry name" value="FMN-linked oxidoreductases"/>
    <property type="match status" value="1"/>
</dbReference>
<evidence type="ECO:0000256" key="8">
    <source>
        <dbReference type="ARBA" id="ARBA00023229"/>
    </source>
</evidence>
<dbReference type="NCBIfam" id="TIGR02151">
    <property type="entry name" value="IPP_isom_2"/>
    <property type="match status" value="1"/>
</dbReference>
<evidence type="ECO:0000256" key="11">
    <source>
        <dbReference type="HAMAP-Rule" id="MF_00354"/>
    </source>
</evidence>
<name>B4S4U3_PROA2</name>
<dbReference type="Proteomes" id="UP000002725">
    <property type="component" value="Chromosome"/>
</dbReference>
<keyword evidence="4 11" id="KW-0288">FMN</keyword>
<dbReference type="GO" id="GO:0016491">
    <property type="term" value="F:oxidoreductase activity"/>
    <property type="evidence" value="ECO:0007669"/>
    <property type="project" value="InterPro"/>
</dbReference>
<evidence type="ECO:0000259" key="12">
    <source>
        <dbReference type="Pfam" id="PF01070"/>
    </source>
</evidence>
<feature type="binding site" evidence="11">
    <location>
        <begin position="70"/>
        <end position="72"/>
    </location>
    <ligand>
        <name>FMN</name>
        <dbReference type="ChEBI" id="CHEBI:58210"/>
    </ligand>
</feature>
<dbReference type="GO" id="GO:0070402">
    <property type="term" value="F:NADPH binding"/>
    <property type="evidence" value="ECO:0007669"/>
    <property type="project" value="UniProtKB-UniRule"/>
</dbReference>
<comment type="cofactor">
    <cofactor evidence="1 11">
        <name>FMN</name>
        <dbReference type="ChEBI" id="CHEBI:58210"/>
    </cofactor>
</comment>
<dbReference type="HAMAP" id="MF_00354">
    <property type="entry name" value="Idi_2"/>
    <property type="match status" value="1"/>
</dbReference>
<feature type="binding site" evidence="11">
    <location>
        <begin position="11"/>
        <end position="12"/>
    </location>
    <ligand>
        <name>substrate</name>
    </ligand>
</feature>
<comment type="cofactor">
    <cofactor evidence="11">
        <name>NADPH</name>
        <dbReference type="ChEBI" id="CHEBI:57783"/>
    </cofactor>
</comment>
<proteinExistence type="inferred from homology"/>
<comment type="function">
    <text evidence="11">Involved in the biosynthesis of isoprenoids. Catalyzes the 1,3-allylic rearrangement of the homoallylic substrate isopentenyl (IPP) to its allylic isomer, dimethylallyl diphosphate (DMAPP).</text>
</comment>
<evidence type="ECO:0000256" key="4">
    <source>
        <dbReference type="ARBA" id="ARBA00022643"/>
    </source>
</evidence>
<comment type="subcellular location">
    <subcellularLocation>
        <location evidence="11">Cytoplasm</location>
    </subcellularLocation>
</comment>
<comment type="cofactor">
    <cofactor evidence="11">
        <name>Mg(2+)</name>
        <dbReference type="ChEBI" id="CHEBI:18420"/>
    </cofactor>
</comment>
<dbReference type="SMART" id="SM01240">
    <property type="entry name" value="IMPDH"/>
    <property type="match status" value="1"/>
</dbReference>
<evidence type="ECO:0000256" key="1">
    <source>
        <dbReference type="ARBA" id="ARBA00001917"/>
    </source>
</evidence>
<evidence type="ECO:0000256" key="6">
    <source>
        <dbReference type="ARBA" id="ARBA00022842"/>
    </source>
</evidence>
<gene>
    <name evidence="11" type="primary">fni</name>
    <name evidence="13" type="ordered locus">Paes_0384</name>
</gene>
<evidence type="ECO:0000313" key="13">
    <source>
        <dbReference type="EMBL" id="ACF45441.1"/>
    </source>
</evidence>
<dbReference type="Pfam" id="PF01070">
    <property type="entry name" value="FMN_dh"/>
    <property type="match status" value="1"/>
</dbReference>
<dbReference type="GO" id="GO:0000287">
    <property type="term" value="F:magnesium ion binding"/>
    <property type="evidence" value="ECO:0007669"/>
    <property type="project" value="UniProtKB-UniRule"/>
</dbReference>
<reference evidence="13" key="1">
    <citation type="submission" date="2008-06" db="EMBL/GenBank/DDBJ databases">
        <title>Complete sequence of chromosome of Prosthecochloris aestuarii DSM 271.</title>
        <authorList>
            <consortium name="US DOE Joint Genome Institute"/>
            <person name="Lucas S."/>
            <person name="Copeland A."/>
            <person name="Lapidus A."/>
            <person name="Glavina del Rio T."/>
            <person name="Dalin E."/>
            <person name="Tice H."/>
            <person name="Bruce D."/>
            <person name="Goodwin L."/>
            <person name="Pitluck S."/>
            <person name="Schmutz J."/>
            <person name="Larimer F."/>
            <person name="Land M."/>
            <person name="Hauser L."/>
            <person name="Kyrpides N."/>
            <person name="Anderson I."/>
            <person name="Liu Z."/>
            <person name="Li T."/>
            <person name="Zhao F."/>
            <person name="Overmann J."/>
            <person name="Bryant D.A."/>
            <person name="Richardson P."/>
        </authorList>
    </citation>
    <scope>NUCLEOTIDE SEQUENCE [LARGE SCALE GENOMIC DNA]</scope>
    <source>
        <strain evidence="13">DSM 271</strain>
    </source>
</reference>
<feature type="binding site" evidence="11">
    <location>
        <begin position="309"/>
        <end position="310"/>
    </location>
    <ligand>
        <name>FMN</name>
        <dbReference type="ChEBI" id="CHEBI:58210"/>
    </ligand>
</feature>
<dbReference type="InterPro" id="IPR000262">
    <property type="entry name" value="FMN-dep_DH"/>
</dbReference>
<dbReference type="Gene3D" id="3.20.20.70">
    <property type="entry name" value="Aldolase class I"/>
    <property type="match status" value="1"/>
</dbReference>
<dbReference type="GO" id="GO:0004452">
    <property type="term" value="F:isopentenyl-diphosphate delta-isomerase activity"/>
    <property type="evidence" value="ECO:0007669"/>
    <property type="project" value="UniProtKB-UniRule"/>
</dbReference>
<keyword evidence="2 11" id="KW-0963">Cytoplasm</keyword>
<feature type="binding site" evidence="11">
    <location>
        <position position="164"/>
    </location>
    <ligand>
        <name>substrate</name>
    </ligand>
</feature>
<keyword evidence="6 11" id="KW-0460">Magnesium</keyword>
<evidence type="ECO:0000256" key="3">
    <source>
        <dbReference type="ARBA" id="ARBA00022630"/>
    </source>
</evidence>
<feature type="binding site" evidence="11">
    <location>
        <position position="165"/>
    </location>
    <ligand>
        <name>Mg(2+)</name>
        <dbReference type="ChEBI" id="CHEBI:18420"/>
    </ligand>
</feature>
<accession>B4S4U3</accession>
<dbReference type="eggNOG" id="COG1304">
    <property type="taxonomic scope" value="Bacteria"/>
</dbReference>
<keyword evidence="3 11" id="KW-0285">Flavoprotein</keyword>
<comment type="catalytic activity">
    <reaction evidence="11">
        <text>isopentenyl diphosphate = dimethylallyl diphosphate</text>
        <dbReference type="Rhea" id="RHEA:23284"/>
        <dbReference type="ChEBI" id="CHEBI:57623"/>
        <dbReference type="ChEBI" id="CHEBI:128769"/>
        <dbReference type="EC" id="5.3.3.2"/>
    </reaction>
</comment>
<dbReference type="AlphaFoldDB" id="B4S4U3"/>
<dbReference type="PANTHER" id="PTHR43665:SF1">
    <property type="entry name" value="ISOPENTENYL-DIPHOSPHATE DELTA-ISOMERASE"/>
    <property type="match status" value="1"/>
</dbReference>
<sequence length="357" mass="38912">MNQTEHLTAERKHHHVEICLHDDVRFSGKTTGFEHIELEHNAVPEINFSEIDLATTFLGHRINYPFMISSMTGGYTKAADLNRSIAETSEKLKIPLGVGSMRQALENDNFRQSFSIVRQAAPSIPVLANIGAPEIAGGVSKQDILSLIDMVAADALIVHLNPAQELFQPEGNTDFSHFLNNLEEIGSALPIPIIAKEVGCGISAETAKKLIDAGAAVIDVAGAGGLSWQKVEEVRYLRQFGEDRRFSPSALDTLLNWGIPTSRCLADIAAMKRREPRYEPIEIIASGGIANGIDIAKAIALGADIAASAGMMLKALHHNILEQTILTWMNDLKAAMFLTGSRTIRDLQQTRTIIHHG</sequence>
<keyword evidence="7 11" id="KW-0521">NADP</keyword>
<dbReference type="GO" id="GO:0008299">
    <property type="term" value="P:isoprenoid biosynthetic process"/>
    <property type="evidence" value="ECO:0007669"/>
    <property type="project" value="UniProtKB-UniRule"/>
</dbReference>
<organism evidence="13 14">
    <name type="scientific">Prosthecochloris aestuarii (strain DSM 271 / SK 413)</name>
    <dbReference type="NCBI Taxonomy" id="290512"/>
    <lineage>
        <taxon>Bacteria</taxon>
        <taxon>Pseudomonadati</taxon>
        <taxon>Chlorobiota</taxon>
        <taxon>Chlorobiia</taxon>
        <taxon>Chlorobiales</taxon>
        <taxon>Chlorobiaceae</taxon>
        <taxon>Prosthecochloris</taxon>
    </lineage>
</organism>
<dbReference type="RefSeq" id="WP_012504978.1">
    <property type="nucleotide sequence ID" value="NC_011059.1"/>
</dbReference>
<evidence type="ECO:0000256" key="7">
    <source>
        <dbReference type="ARBA" id="ARBA00022857"/>
    </source>
</evidence>
<evidence type="ECO:0000256" key="9">
    <source>
        <dbReference type="ARBA" id="ARBA00023235"/>
    </source>
</evidence>
<dbReference type="InterPro" id="IPR011179">
    <property type="entry name" value="IPdP_isomerase"/>
</dbReference>
<keyword evidence="8 11" id="KW-0414">Isoprene biosynthesis</keyword>
<evidence type="ECO:0000313" key="14">
    <source>
        <dbReference type="Proteomes" id="UP000002725"/>
    </source>
</evidence>
<feature type="binding site" evidence="11">
    <location>
        <position position="196"/>
    </location>
    <ligand>
        <name>FMN</name>
        <dbReference type="ChEBI" id="CHEBI:58210"/>
    </ligand>
</feature>
<comment type="subunit">
    <text evidence="10 11">Homooctamer. Dimer of tetramers.</text>
</comment>
<protein>
    <recommendedName>
        <fullName evidence="11">Isopentenyl-diphosphate delta-isomerase</fullName>
        <shortName evidence="11">IPP isomerase</shortName>
        <ecNumber evidence="11">5.3.3.2</ecNumber>
    </recommendedName>
    <alternativeName>
        <fullName evidence="11">Isopentenyl diphosphate:dimethylallyl diphosphate isomerase</fullName>
    </alternativeName>
    <alternativeName>
        <fullName evidence="11">Isopentenyl pyrophosphate isomerase</fullName>
    </alternativeName>
    <alternativeName>
        <fullName evidence="11">Type 2 isopentenyl diphosphate isomerase</fullName>
        <shortName evidence="11">IDI-2</shortName>
    </alternativeName>
</protein>
<evidence type="ECO:0000256" key="10">
    <source>
        <dbReference type="ARBA" id="ARBA00025810"/>
    </source>
</evidence>
<dbReference type="EC" id="5.3.3.2" evidence="11"/>
<keyword evidence="9 11" id="KW-0413">Isomerase</keyword>
<dbReference type="PIRSF" id="PIRSF003314">
    <property type="entry name" value="IPP_isomerase"/>
    <property type="match status" value="1"/>
</dbReference>
<keyword evidence="14" id="KW-1185">Reference proteome</keyword>
<comment type="caution">
    <text evidence="11">Lacks conserved residue(s) required for the propagation of feature annotation.</text>
</comment>
<evidence type="ECO:0000256" key="5">
    <source>
        <dbReference type="ARBA" id="ARBA00022723"/>
    </source>
</evidence>
<feature type="binding site" evidence="11">
    <location>
        <position position="100"/>
    </location>
    <ligand>
        <name>FMN</name>
        <dbReference type="ChEBI" id="CHEBI:58210"/>
    </ligand>
</feature>
<dbReference type="InterPro" id="IPR013785">
    <property type="entry name" value="Aldolase_TIM"/>
</dbReference>
<dbReference type="STRING" id="290512.Paes_0384"/>
<evidence type="ECO:0000256" key="2">
    <source>
        <dbReference type="ARBA" id="ARBA00022490"/>
    </source>
</evidence>
<feature type="binding site" evidence="11">
    <location>
        <begin position="100"/>
        <end position="102"/>
    </location>
    <ligand>
        <name>substrate</name>
    </ligand>
</feature>
<dbReference type="PANTHER" id="PTHR43665">
    <property type="entry name" value="ISOPENTENYL-DIPHOSPHATE DELTA-ISOMERASE"/>
    <property type="match status" value="1"/>
</dbReference>
<dbReference type="KEGG" id="paa:Paes_0384"/>
<feature type="domain" description="FMN-dependent dehydrogenase" evidence="12">
    <location>
        <begin position="13"/>
        <end position="350"/>
    </location>
</feature>
<dbReference type="HOGENOM" id="CLU_065515_1_0_10"/>